<dbReference type="InterPro" id="IPR000683">
    <property type="entry name" value="Gfo/Idh/MocA-like_OxRdtase_N"/>
</dbReference>
<dbReference type="RefSeq" id="WP_078708164.1">
    <property type="nucleotide sequence ID" value="NZ_FUXL01000005.1"/>
</dbReference>
<keyword evidence="6" id="KW-1185">Reference proteome</keyword>
<proteinExistence type="inferred from homology"/>
<dbReference type="Proteomes" id="UP000190135">
    <property type="component" value="Unassembled WGS sequence"/>
</dbReference>
<dbReference type="GO" id="GO:0016491">
    <property type="term" value="F:oxidoreductase activity"/>
    <property type="evidence" value="ECO:0007669"/>
    <property type="project" value="UniProtKB-KW"/>
</dbReference>
<feature type="domain" description="Gfo/Idh/MocA-like oxidoreductase N-terminal" evidence="3">
    <location>
        <begin position="2"/>
        <end position="120"/>
    </location>
</feature>
<dbReference type="EMBL" id="FUXL01000005">
    <property type="protein sequence ID" value="SKA07633.1"/>
    <property type="molecule type" value="Genomic_DNA"/>
</dbReference>
<dbReference type="AlphaFoldDB" id="A0A1T4QV66"/>
<evidence type="ECO:0000313" key="6">
    <source>
        <dbReference type="Proteomes" id="UP000190135"/>
    </source>
</evidence>
<dbReference type="Pfam" id="PF22725">
    <property type="entry name" value="GFO_IDH_MocA_C3"/>
    <property type="match status" value="1"/>
</dbReference>
<dbReference type="Gene3D" id="3.40.50.720">
    <property type="entry name" value="NAD(P)-binding Rossmann-like Domain"/>
    <property type="match status" value="1"/>
</dbReference>
<dbReference type="STRING" id="1365950.SAMN05428963_105283"/>
<evidence type="ECO:0000256" key="1">
    <source>
        <dbReference type="ARBA" id="ARBA00010928"/>
    </source>
</evidence>
<comment type="similarity">
    <text evidence="1">Belongs to the Gfo/Idh/MocA family.</text>
</comment>
<dbReference type="Gene3D" id="3.30.360.10">
    <property type="entry name" value="Dihydrodipicolinate Reductase, domain 2"/>
    <property type="match status" value="1"/>
</dbReference>
<dbReference type="PANTHER" id="PTHR22604">
    <property type="entry name" value="OXIDOREDUCTASES"/>
    <property type="match status" value="1"/>
</dbReference>
<sequence>MFRWGVISTARIARQQVIPAILESENGVLSAIASRDIEKARALAERFGAPHAFGSYEELLESDVVDGVYIPLPTSQHVEWAKKAAEAGKHVLVEKPLALKASDIEPLIAVRDKAGVLISEAFMVEHHPQWWKVRELIEGGLIGRLAHVQGVFCYHNVDPANMRNKPELGGGGLPDIGVYPTVAARIVTRAEPLKALAKVTRDEVFGTDTYANCQLAFEDFDMSFYVATQLAARQTMVFHGTDGFIEVEAPFNVGLYGYPNVRLEDQKHGRAEVFRFGGINQYCREVEAFAKRAAGEDVIHFTLENSIANQKVIDAFYRSGESGAWESIG</sequence>
<name>A0A1T4QV66_9HYPH</name>
<reference evidence="5 6" key="1">
    <citation type="submission" date="2017-02" db="EMBL/GenBank/DDBJ databases">
        <authorList>
            <person name="Peterson S.W."/>
        </authorList>
    </citation>
    <scope>NUCLEOTIDE SEQUENCE [LARGE SCALE GENOMIC DNA]</scope>
    <source>
        <strain evidence="5 6">USBA 369</strain>
    </source>
</reference>
<dbReference type="SUPFAM" id="SSF51735">
    <property type="entry name" value="NAD(P)-binding Rossmann-fold domains"/>
    <property type="match status" value="1"/>
</dbReference>
<feature type="domain" description="GFO/IDH/MocA-like oxidoreductase" evidence="4">
    <location>
        <begin position="131"/>
        <end position="245"/>
    </location>
</feature>
<dbReference type="Pfam" id="PF01408">
    <property type="entry name" value="GFO_IDH_MocA"/>
    <property type="match status" value="1"/>
</dbReference>
<dbReference type="InterPro" id="IPR050984">
    <property type="entry name" value="Gfo/Idh/MocA_domain"/>
</dbReference>
<evidence type="ECO:0000259" key="3">
    <source>
        <dbReference type="Pfam" id="PF01408"/>
    </source>
</evidence>
<accession>A0A1T4QV66</accession>
<gene>
    <name evidence="5" type="ORF">SAMN05428963_105283</name>
</gene>
<organism evidence="5 6">
    <name type="scientific">Consotaella salsifontis</name>
    <dbReference type="NCBI Taxonomy" id="1365950"/>
    <lineage>
        <taxon>Bacteria</taxon>
        <taxon>Pseudomonadati</taxon>
        <taxon>Pseudomonadota</taxon>
        <taxon>Alphaproteobacteria</taxon>
        <taxon>Hyphomicrobiales</taxon>
        <taxon>Aurantimonadaceae</taxon>
        <taxon>Consotaella</taxon>
    </lineage>
</organism>
<dbReference type="OrthoDB" id="9774191at2"/>
<dbReference type="GO" id="GO:0000166">
    <property type="term" value="F:nucleotide binding"/>
    <property type="evidence" value="ECO:0007669"/>
    <property type="project" value="InterPro"/>
</dbReference>
<dbReference type="InterPro" id="IPR036291">
    <property type="entry name" value="NAD(P)-bd_dom_sf"/>
</dbReference>
<dbReference type="SUPFAM" id="SSF55347">
    <property type="entry name" value="Glyceraldehyde-3-phosphate dehydrogenase-like, C-terminal domain"/>
    <property type="match status" value="1"/>
</dbReference>
<evidence type="ECO:0000313" key="5">
    <source>
        <dbReference type="EMBL" id="SKA07633.1"/>
    </source>
</evidence>
<keyword evidence="2" id="KW-0560">Oxidoreductase</keyword>
<dbReference type="PANTHER" id="PTHR22604:SF105">
    <property type="entry name" value="TRANS-1,2-DIHYDROBENZENE-1,2-DIOL DEHYDROGENASE"/>
    <property type="match status" value="1"/>
</dbReference>
<protein>
    <submittedName>
        <fullName evidence="5">Predicted dehydrogenase</fullName>
    </submittedName>
</protein>
<evidence type="ECO:0000256" key="2">
    <source>
        <dbReference type="ARBA" id="ARBA00023002"/>
    </source>
</evidence>
<evidence type="ECO:0000259" key="4">
    <source>
        <dbReference type="Pfam" id="PF22725"/>
    </source>
</evidence>
<dbReference type="InterPro" id="IPR055170">
    <property type="entry name" value="GFO_IDH_MocA-like_dom"/>
</dbReference>